<dbReference type="InterPro" id="IPR038694">
    <property type="entry name" value="DUF427_sf"/>
</dbReference>
<comment type="caution">
    <text evidence="2">The sequence shown here is derived from an EMBL/GenBank/DDBJ whole genome shotgun (WGS) entry which is preliminary data.</text>
</comment>
<organism evidence="2 3">
    <name type="scientific">Candidatus Thermochlorobacter aerophilus</name>
    <dbReference type="NCBI Taxonomy" id="1868324"/>
    <lineage>
        <taxon>Bacteria</taxon>
        <taxon>Pseudomonadati</taxon>
        <taxon>Chlorobiota</taxon>
        <taxon>Chlorobiia</taxon>
        <taxon>Chlorobiales</taxon>
        <taxon>Candidatus Thermochlorobacteriaceae</taxon>
        <taxon>Candidatus Thermochlorobacter</taxon>
    </lineage>
</organism>
<dbReference type="Proteomes" id="UP000266389">
    <property type="component" value="Unassembled WGS sequence"/>
</dbReference>
<reference evidence="2 3" key="1">
    <citation type="journal article" date="2011" name="ISME J.">
        <title>Community ecology of hot spring cyanobacterial mats: predominant populations and their functional potential.</title>
        <authorList>
            <person name="Klatt C.G."/>
            <person name="Wood J.M."/>
            <person name="Rusch D.B."/>
            <person name="Bateson M.M."/>
            <person name="Hamamura N."/>
            <person name="Heidelberg J.F."/>
            <person name="Grossman A.R."/>
            <person name="Bhaya D."/>
            <person name="Cohan F.M."/>
            <person name="Kuhl M."/>
            <person name="Bryant D.A."/>
            <person name="Ward D.M."/>
        </authorList>
    </citation>
    <scope>NUCLEOTIDE SEQUENCE [LARGE SCALE GENOMIC DNA]</scope>
    <source>
        <strain evidence="2">OS</strain>
    </source>
</reference>
<dbReference type="AlphaFoldDB" id="A0A395LW21"/>
<gene>
    <name evidence="2" type="ORF">D0433_13835</name>
</gene>
<sequence>MKKESVWDYPRPPRLEPTSRRLRVVFKGITIADTTNGLRVLEKSHPPTYYIPMSDVEMKYLRSSTHRSWCEFKGEAIYWTIQVGEHKSPNAAWSYPNPMPSYALLQDHIAFYASRVDACYVDDEKVTAQEGDFYGGWITSDLIGPFKGGRGTWNW</sequence>
<name>A0A395LW21_9BACT</name>
<evidence type="ECO:0000313" key="2">
    <source>
        <dbReference type="EMBL" id="RFM22893.1"/>
    </source>
</evidence>
<protein>
    <submittedName>
        <fullName evidence="2">DUF427 domain-containing protein</fullName>
    </submittedName>
</protein>
<dbReference type="PANTHER" id="PTHR43058">
    <property type="entry name" value="SLR0655 PROTEIN"/>
    <property type="match status" value="1"/>
</dbReference>
<dbReference type="EMBL" id="PHFL01000072">
    <property type="protein sequence ID" value="RFM22893.1"/>
    <property type="molecule type" value="Genomic_DNA"/>
</dbReference>
<dbReference type="PANTHER" id="PTHR43058:SF1">
    <property type="entry name" value="DUF427 DOMAIN-CONTAINING PROTEIN"/>
    <property type="match status" value="1"/>
</dbReference>
<dbReference type="InterPro" id="IPR007361">
    <property type="entry name" value="DUF427"/>
</dbReference>
<evidence type="ECO:0000259" key="1">
    <source>
        <dbReference type="Pfam" id="PF04248"/>
    </source>
</evidence>
<evidence type="ECO:0000313" key="3">
    <source>
        <dbReference type="Proteomes" id="UP000266389"/>
    </source>
</evidence>
<accession>A0A395LW21</accession>
<dbReference type="Pfam" id="PF04248">
    <property type="entry name" value="NTP_transf_9"/>
    <property type="match status" value="1"/>
</dbReference>
<proteinExistence type="predicted"/>
<feature type="domain" description="DUF427" evidence="1">
    <location>
        <begin position="23"/>
        <end position="113"/>
    </location>
</feature>
<dbReference type="Gene3D" id="2.170.150.40">
    <property type="entry name" value="Domain of unknown function (DUF427)"/>
    <property type="match status" value="1"/>
</dbReference>